<dbReference type="RefSeq" id="WP_130650553.1">
    <property type="nucleotide sequence ID" value="NZ_BMHA01000006.1"/>
</dbReference>
<dbReference type="Gene3D" id="3.30.70.360">
    <property type="match status" value="1"/>
</dbReference>
<dbReference type="Gene3D" id="3.40.630.10">
    <property type="entry name" value="Zn peptidases"/>
    <property type="match status" value="1"/>
</dbReference>
<dbReference type="AlphaFoldDB" id="A0A8J3ADV6"/>
<organism evidence="7 8">
    <name type="scientific">Egicoccus halophilus</name>
    <dbReference type="NCBI Taxonomy" id="1670830"/>
    <lineage>
        <taxon>Bacteria</taxon>
        <taxon>Bacillati</taxon>
        <taxon>Actinomycetota</taxon>
        <taxon>Nitriliruptoria</taxon>
        <taxon>Egicoccales</taxon>
        <taxon>Egicoccaceae</taxon>
        <taxon>Egicoccus</taxon>
    </lineage>
</organism>
<evidence type="ECO:0000256" key="5">
    <source>
        <dbReference type="NCBIfam" id="TIGR01900"/>
    </source>
</evidence>
<dbReference type="PANTHER" id="PTHR43808">
    <property type="entry name" value="ACETYLORNITHINE DEACETYLASE"/>
    <property type="match status" value="1"/>
</dbReference>
<keyword evidence="2" id="KW-0479">Metal-binding</keyword>
<keyword evidence="3" id="KW-0378">Hydrolase</keyword>
<comment type="caution">
    <text evidence="7">The sequence shown here is derived from an EMBL/GenBank/DDBJ whole genome shotgun (WGS) entry which is preliminary data.</text>
</comment>
<reference evidence="7" key="2">
    <citation type="submission" date="2020-09" db="EMBL/GenBank/DDBJ databases">
        <authorList>
            <person name="Sun Q."/>
            <person name="Zhou Y."/>
        </authorList>
    </citation>
    <scope>NUCLEOTIDE SEQUENCE</scope>
    <source>
        <strain evidence="7">CGMCC 1.14988</strain>
    </source>
</reference>
<accession>A0A8J3ADV6</accession>
<keyword evidence="8" id="KW-1185">Reference proteome</keyword>
<dbReference type="OrthoDB" id="7055905at2"/>
<sequence length="383" mass="40907">MSAGTGTDLSASTRDDLVGRLLEHCAQVCTTGDEGPIADTVVARYTELGEEVLRVGHSVVVDGRRGEPARPLVLLVGHLDVVPPTDADLEPRVESRDGAEVVVARGASDMKAGNVLAMAAFEDHDLREASPYDLALVLYAGEEGAADANELREVLAEVPWLRGAALAIVLEPTDGEVQLGCLGGLHAVLTFEGQQAHSARPWHGRNALTMAGEFLAELDRDHVRDVEVDGIAYRDVWSATQAWTPGLEPGPRPASSPVRNVVPGTFMVNVNFRFAPSRGVEQAEAELRERVDGRASVEVVDRSPEAPPRLSDPIVQAFVRRVDAPVAAKQAWTDVARFAEVGVPALNYGPGLTGQAHQRGEYVPVDALVAADVRLRAFLQAPA</sequence>
<evidence type="ECO:0000313" key="7">
    <source>
        <dbReference type="EMBL" id="GGI06396.1"/>
    </source>
</evidence>
<dbReference type="Pfam" id="PF07687">
    <property type="entry name" value="M20_dimer"/>
    <property type="match status" value="1"/>
</dbReference>
<dbReference type="PROSITE" id="PS00758">
    <property type="entry name" value="ARGE_DAPE_CPG2_1"/>
    <property type="match status" value="1"/>
</dbReference>
<evidence type="ECO:0000313" key="8">
    <source>
        <dbReference type="Proteomes" id="UP000650511"/>
    </source>
</evidence>
<dbReference type="GO" id="GO:0006526">
    <property type="term" value="P:L-arginine biosynthetic process"/>
    <property type="evidence" value="ECO:0007669"/>
    <property type="project" value="TreeGrafter"/>
</dbReference>
<dbReference type="GO" id="GO:0009089">
    <property type="term" value="P:lysine biosynthetic process via diaminopimelate"/>
    <property type="evidence" value="ECO:0007669"/>
    <property type="project" value="UniProtKB-UniRule"/>
</dbReference>
<evidence type="ECO:0000259" key="6">
    <source>
        <dbReference type="Pfam" id="PF07687"/>
    </source>
</evidence>
<dbReference type="SUPFAM" id="SSF55031">
    <property type="entry name" value="Bacterial exopeptidase dimerisation domain"/>
    <property type="match status" value="1"/>
</dbReference>
<dbReference type="PANTHER" id="PTHR43808:SF31">
    <property type="entry name" value="N-ACETYL-L-CITRULLINE DEACETYLASE"/>
    <property type="match status" value="1"/>
</dbReference>
<dbReference type="SUPFAM" id="SSF53187">
    <property type="entry name" value="Zn-dependent exopeptidases"/>
    <property type="match status" value="1"/>
</dbReference>
<dbReference type="InterPro" id="IPR010174">
    <property type="entry name" value="Succinyl-DAP_deSuclase_DapE"/>
</dbReference>
<dbReference type="EC" id="3.5.1.18" evidence="5"/>
<proteinExistence type="predicted"/>
<dbReference type="Proteomes" id="UP000650511">
    <property type="component" value="Unassembled WGS sequence"/>
</dbReference>
<dbReference type="GO" id="GO:0046872">
    <property type="term" value="F:metal ion binding"/>
    <property type="evidence" value="ECO:0007669"/>
    <property type="project" value="UniProtKB-KW"/>
</dbReference>
<dbReference type="InterPro" id="IPR036264">
    <property type="entry name" value="Bact_exopeptidase_dim_dom"/>
</dbReference>
<protein>
    <recommendedName>
        <fullName evidence="5">Succinyl-diaminopimelate desuccinylase</fullName>
        <ecNumber evidence="5">3.5.1.18</ecNumber>
    </recommendedName>
</protein>
<keyword evidence="4" id="KW-0862">Zinc</keyword>
<dbReference type="InterPro" id="IPR050072">
    <property type="entry name" value="Peptidase_M20A"/>
</dbReference>
<dbReference type="GO" id="GO:0008777">
    <property type="term" value="F:acetylornithine deacetylase activity"/>
    <property type="evidence" value="ECO:0007669"/>
    <property type="project" value="TreeGrafter"/>
</dbReference>
<dbReference type="NCBIfam" id="TIGR01900">
    <property type="entry name" value="dapE-gram_pos"/>
    <property type="match status" value="1"/>
</dbReference>
<feature type="domain" description="Peptidase M20 dimerisation" evidence="6">
    <location>
        <begin position="184"/>
        <end position="293"/>
    </location>
</feature>
<dbReference type="InterPro" id="IPR011650">
    <property type="entry name" value="Peptidase_M20_dimer"/>
</dbReference>
<dbReference type="InterPro" id="IPR001261">
    <property type="entry name" value="ArgE/DapE_CS"/>
</dbReference>
<evidence type="ECO:0000256" key="4">
    <source>
        <dbReference type="ARBA" id="ARBA00022833"/>
    </source>
</evidence>
<evidence type="ECO:0000256" key="1">
    <source>
        <dbReference type="ARBA" id="ARBA00001947"/>
    </source>
</evidence>
<name>A0A8J3ADV6_9ACTN</name>
<reference evidence="7" key="1">
    <citation type="journal article" date="2014" name="Int. J. Syst. Evol. Microbiol.">
        <title>Complete genome sequence of Corynebacterium casei LMG S-19264T (=DSM 44701T), isolated from a smear-ripened cheese.</title>
        <authorList>
            <consortium name="US DOE Joint Genome Institute (JGI-PGF)"/>
            <person name="Walter F."/>
            <person name="Albersmeier A."/>
            <person name="Kalinowski J."/>
            <person name="Ruckert C."/>
        </authorList>
    </citation>
    <scope>NUCLEOTIDE SEQUENCE</scope>
    <source>
        <strain evidence="7">CGMCC 1.14988</strain>
    </source>
</reference>
<gene>
    <name evidence="7" type="ORF">GCM10011354_18880</name>
</gene>
<evidence type="ECO:0000256" key="2">
    <source>
        <dbReference type="ARBA" id="ARBA00022723"/>
    </source>
</evidence>
<dbReference type="EMBL" id="BMHA01000006">
    <property type="protein sequence ID" value="GGI06396.1"/>
    <property type="molecule type" value="Genomic_DNA"/>
</dbReference>
<dbReference type="GO" id="GO:0009014">
    <property type="term" value="F:succinyl-diaminopimelate desuccinylase activity"/>
    <property type="evidence" value="ECO:0007669"/>
    <property type="project" value="UniProtKB-UniRule"/>
</dbReference>
<comment type="cofactor">
    <cofactor evidence="1">
        <name>Zn(2+)</name>
        <dbReference type="ChEBI" id="CHEBI:29105"/>
    </cofactor>
</comment>
<evidence type="ECO:0000256" key="3">
    <source>
        <dbReference type="ARBA" id="ARBA00022801"/>
    </source>
</evidence>
<dbReference type="InterPro" id="IPR002933">
    <property type="entry name" value="Peptidase_M20"/>
</dbReference>
<dbReference type="Pfam" id="PF01546">
    <property type="entry name" value="Peptidase_M20"/>
    <property type="match status" value="1"/>
</dbReference>